<protein>
    <submittedName>
        <fullName evidence="3">NAD-dependent epimerase/dehydratase family protein</fullName>
    </submittedName>
</protein>
<feature type="domain" description="NAD-dependent epimerase/dehydratase" evidence="2">
    <location>
        <begin position="7"/>
        <end position="225"/>
    </location>
</feature>
<dbReference type="Gene3D" id="3.40.50.720">
    <property type="entry name" value="NAD(P)-binding Rossmann-like Domain"/>
    <property type="match status" value="1"/>
</dbReference>
<dbReference type="InterPro" id="IPR001509">
    <property type="entry name" value="Epimerase_deHydtase"/>
</dbReference>
<gene>
    <name evidence="3" type="ORF">ENV52_14720</name>
</gene>
<evidence type="ECO:0000259" key="2">
    <source>
        <dbReference type="Pfam" id="PF01370"/>
    </source>
</evidence>
<dbReference type="EMBL" id="DTGR01000225">
    <property type="protein sequence ID" value="HHS30938.1"/>
    <property type="molecule type" value="Genomic_DNA"/>
</dbReference>
<dbReference type="Gene3D" id="3.90.25.10">
    <property type="entry name" value="UDP-galactose 4-epimerase, domain 1"/>
    <property type="match status" value="1"/>
</dbReference>
<organism evidence="3">
    <name type="scientific">Desulfobacca acetoxidans</name>
    <dbReference type="NCBI Taxonomy" id="60893"/>
    <lineage>
        <taxon>Bacteria</taxon>
        <taxon>Pseudomonadati</taxon>
        <taxon>Thermodesulfobacteriota</taxon>
        <taxon>Desulfobaccia</taxon>
        <taxon>Desulfobaccales</taxon>
        <taxon>Desulfobaccaceae</taxon>
        <taxon>Desulfobacca</taxon>
    </lineage>
</organism>
<name>A0A7V6DR24_9BACT</name>
<sequence length="333" mass="36012">MDKKCCLITGGAGFIGSNLIRSLAGLGTEIRVLDNLTSGRAEDLEGMPVALLVGDIRDREAVDRVMAGVHIVIALAAHTGVVQSVKTPAEDMSINVAGTLNLLDAARRHGVERFIFASTGGAIVGEAAPPVHEEMPPRPVSPYGAGKLAGEGYCSAFWGSYGLKTVPLRFSNIYGPFSYHKGSVIAKFFRQIHAGETLTVYGDGGQTRDFLFVEDLCQAIKAAMIADLPFGEPIQLGTGQATSVNTLVRLMRQVVGERRFPEVRYAPVRAGEVLQNFMNISRARKYLNFAPTTDLLTGLSKTWEWYQKQGRAEGPLPKVLTRPSFMEKVGLDG</sequence>
<dbReference type="AlphaFoldDB" id="A0A7V6DR24"/>
<dbReference type="PANTHER" id="PTHR43000">
    <property type="entry name" value="DTDP-D-GLUCOSE 4,6-DEHYDRATASE-RELATED"/>
    <property type="match status" value="1"/>
</dbReference>
<comment type="caution">
    <text evidence="3">The sequence shown here is derived from an EMBL/GenBank/DDBJ whole genome shotgun (WGS) entry which is preliminary data.</text>
</comment>
<dbReference type="Pfam" id="PF01370">
    <property type="entry name" value="Epimerase"/>
    <property type="match status" value="1"/>
</dbReference>
<accession>A0A7V6DR24</accession>
<proteinExistence type="inferred from homology"/>
<dbReference type="InterPro" id="IPR036291">
    <property type="entry name" value="NAD(P)-bd_dom_sf"/>
</dbReference>
<reference evidence="3" key="1">
    <citation type="journal article" date="2020" name="mSystems">
        <title>Genome- and Community-Level Interaction Insights into Carbon Utilization and Element Cycling Functions of Hydrothermarchaeota in Hydrothermal Sediment.</title>
        <authorList>
            <person name="Zhou Z."/>
            <person name="Liu Y."/>
            <person name="Xu W."/>
            <person name="Pan J."/>
            <person name="Luo Z.H."/>
            <person name="Li M."/>
        </authorList>
    </citation>
    <scope>NUCLEOTIDE SEQUENCE [LARGE SCALE GENOMIC DNA]</scope>
    <source>
        <strain evidence="3">SpSt-767</strain>
    </source>
</reference>
<dbReference type="SUPFAM" id="SSF51735">
    <property type="entry name" value="NAD(P)-binding Rossmann-fold domains"/>
    <property type="match status" value="1"/>
</dbReference>
<comment type="similarity">
    <text evidence="1">Belongs to the NAD(P)-dependent epimerase/dehydratase family.</text>
</comment>
<evidence type="ECO:0000313" key="3">
    <source>
        <dbReference type="EMBL" id="HHS30938.1"/>
    </source>
</evidence>
<evidence type="ECO:0000256" key="1">
    <source>
        <dbReference type="ARBA" id="ARBA00007637"/>
    </source>
</evidence>